<dbReference type="InterPro" id="IPR011757">
    <property type="entry name" value="Lytic_transglycosylase_MltB"/>
</dbReference>
<dbReference type="GO" id="GO:0008933">
    <property type="term" value="F:peptidoglycan lytic transglycosylase activity"/>
    <property type="evidence" value="ECO:0007669"/>
    <property type="project" value="TreeGrafter"/>
</dbReference>
<evidence type="ECO:0000256" key="1">
    <source>
        <dbReference type="PIRSR" id="PIRSR611757-1"/>
    </source>
</evidence>
<dbReference type="CDD" id="cd13399">
    <property type="entry name" value="Slt35-like"/>
    <property type="match status" value="1"/>
</dbReference>
<reference evidence="4" key="1">
    <citation type="journal article" date="2020" name="mSystems">
        <title>Genome- and Community-Level Interaction Insights into Carbon Utilization and Element Cycling Functions of Hydrothermarchaeota in Hydrothermal Sediment.</title>
        <authorList>
            <person name="Zhou Z."/>
            <person name="Liu Y."/>
            <person name="Xu W."/>
            <person name="Pan J."/>
            <person name="Luo Z.H."/>
            <person name="Li M."/>
        </authorList>
    </citation>
    <scope>NUCLEOTIDE SEQUENCE [LARGE SCALE GENOMIC DNA]</scope>
    <source>
        <strain evidence="4">HyVt-26</strain>
    </source>
</reference>
<dbReference type="Gene3D" id="1.10.8.350">
    <property type="entry name" value="Bacterial muramidase"/>
    <property type="match status" value="1"/>
</dbReference>
<dbReference type="PANTHER" id="PTHR30163:SF9">
    <property type="entry name" value="MEMBRANE-BOUND LYTIC MUREIN TRANSGLYCOSYLASE B"/>
    <property type="match status" value="1"/>
</dbReference>
<dbReference type="NCBIfam" id="TIGR02282">
    <property type="entry name" value="MltB"/>
    <property type="match status" value="1"/>
</dbReference>
<dbReference type="Proteomes" id="UP000885822">
    <property type="component" value="Unassembled WGS sequence"/>
</dbReference>
<keyword evidence="2" id="KW-0732">Signal</keyword>
<dbReference type="AlphaFoldDB" id="A0A831JR04"/>
<feature type="active site" evidence="1">
    <location>
        <position position="116"/>
    </location>
</feature>
<feature type="chain" id="PRO_5032560294" evidence="2">
    <location>
        <begin position="18"/>
        <end position="322"/>
    </location>
</feature>
<feature type="domain" description="Transglycosylase SLT" evidence="3">
    <location>
        <begin position="20"/>
        <end position="312"/>
    </location>
</feature>
<evidence type="ECO:0000313" key="4">
    <source>
        <dbReference type="EMBL" id="HDK37737.1"/>
    </source>
</evidence>
<protein>
    <submittedName>
        <fullName evidence="4">Lytic murein transglycosylase B</fullName>
    </submittedName>
</protein>
<accession>A0A831JR04</accession>
<dbReference type="PANTHER" id="PTHR30163">
    <property type="entry name" value="MEMBRANE-BOUND LYTIC MUREIN TRANSGLYCOSYLASE B"/>
    <property type="match status" value="1"/>
</dbReference>
<feature type="signal peptide" evidence="2">
    <location>
        <begin position="1"/>
        <end position="17"/>
    </location>
</feature>
<dbReference type="Gene3D" id="1.10.530.10">
    <property type="match status" value="1"/>
</dbReference>
<dbReference type="InterPro" id="IPR023346">
    <property type="entry name" value="Lysozyme-like_dom_sf"/>
</dbReference>
<evidence type="ECO:0000256" key="2">
    <source>
        <dbReference type="SAM" id="SignalP"/>
    </source>
</evidence>
<proteinExistence type="predicted"/>
<gene>
    <name evidence="4" type="primary">mltB</name>
    <name evidence="4" type="ORF">ENG92_01810</name>
</gene>
<organism evidence="4">
    <name type="scientific">Thiolapillus brandeum</name>
    <dbReference type="NCBI Taxonomy" id="1076588"/>
    <lineage>
        <taxon>Bacteria</taxon>
        <taxon>Pseudomonadati</taxon>
        <taxon>Pseudomonadota</taxon>
        <taxon>Gammaproteobacteria</taxon>
        <taxon>Chromatiales</taxon>
        <taxon>Sedimenticolaceae</taxon>
        <taxon>Thiolapillus</taxon>
    </lineage>
</organism>
<dbReference type="GO" id="GO:0009253">
    <property type="term" value="P:peptidoglycan catabolic process"/>
    <property type="evidence" value="ECO:0007669"/>
    <property type="project" value="TreeGrafter"/>
</dbReference>
<evidence type="ECO:0000259" key="3">
    <source>
        <dbReference type="Pfam" id="PF13406"/>
    </source>
</evidence>
<dbReference type="SUPFAM" id="SSF53955">
    <property type="entry name" value="Lysozyme-like"/>
    <property type="match status" value="1"/>
</dbReference>
<dbReference type="InterPro" id="IPR043426">
    <property type="entry name" value="MltB-like"/>
</dbReference>
<dbReference type="EMBL" id="DRCV01000082">
    <property type="protein sequence ID" value="HDK37737.1"/>
    <property type="molecule type" value="Genomic_DNA"/>
</dbReference>
<comment type="caution">
    <text evidence="4">The sequence shown here is derived from an EMBL/GenBank/DDBJ whole genome shotgun (WGS) entry which is preliminary data.</text>
</comment>
<dbReference type="Pfam" id="PF13406">
    <property type="entry name" value="SLT_2"/>
    <property type="match status" value="1"/>
</dbReference>
<name>A0A831JR04_9GAMM</name>
<dbReference type="InterPro" id="IPR031304">
    <property type="entry name" value="SLT_2"/>
</dbReference>
<dbReference type="FunFam" id="1.10.8.350:FF:000001">
    <property type="entry name" value="Lytic murein transglycosylase B"/>
    <property type="match status" value="1"/>
</dbReference>
<sequence length="322" mass="36528">MKPVFFFLLLFSLPAFADSNPKVEEFIRHMADTQGFDAVELRRVLAKARKREDIIDRISKPAERTLNWSQYSRIFLTGKRTNQGVTFWKRNRQSLEKAEATYGVPPQFVVAIIGVETFYGRIAGKDKVLDALYTLAFHYPKRSKFFTAELEKFLILAREENLDPAKPRGSYAGAMGLGQFMPSSYLAYAVDFDGDGKRDIWNNETDAIGSVANYFARHGWQKGLPVTALLKSVPANPSKYLQAGLKPKFTLGEFRKAGMVVPPALDDDLKSALIELKTNAGPEYWAGLENFYVITRYNHSEMYAMAVYQLSERIRELFGSNN</sequence>